<keyword evidence="2" id="KW-1185">Reference proteome</keyword>
<comment type="caution">
    <text evidence="1">The sequence shown here is derived from an EMBL/GenBank/DDBJ whole genome shotgun (WGS) entry which is preliminary data.</text>
</comment>
<reference evidence="1 2" key="1">
    <citation type="submission" date="2013-09" db="EMBL/GenBank/DDBJ databases">
        <title>Whole genome shotgun sequence of Vibrio ezurae NBRC 102218.</title>
        <authorList>
            <person name="Yoshida I."/>
            <person name="Hosoyama A."/>
            <person name="Numata M."/>
            <person name="Hashimoto M."/>
            <person name="Hosoyama Y."/>
            <person name="Tsuchikane K."/>
            <person name="Noguchi M."/>
            <person name="Hirakata S."/>
            <person name="Ichikawa N."/>
            <person name="Ohji S."/>
            <person name="Yamazoe A."/>
            <person name="Fujita N."/>
        </authorList>
    </citation>
    <scope>NUCLEOTIDE SEQUENCE [LARGE SCALE GENOMIC DNA]</scope>
    <source>
        <strain evidence="1 2">NBRC 102218</strain>
    </source>
</reference>
<dbReference type="Proteomes" id="UP000016562">
    <property type="component" value="Unassembled WGS sequence"/>
</dbReference>
<dbReference type="AlphaFoldDB" id="U3B3W3"/>
<protein>
    <submittedName>
        <fullName evidence="1">Uncharacterized protein</fullName>
    </submittedName>
</protein>
<accession>U3B3W3</accession>
<dbReference type="eggNOG" id="COG1216">
    <property type="taxonomic scope" value="Bacteria"/>
</dbReference>
<proteinExistence type="predicted"/>
<name>U3B3W3_9VIBR</name>
<dbReference type="STRING" id="1219080.VEZ01S_25_00300"/>
<evidence type="ECO:0000313" key="2">
    <source>
        <dbReference type="Proteomes" id="UP000016562"/>
    </source>
</evidence>
<dbReference type="EMBL" id="BATM01000025">
    <property type="protein sequence ID" value="GAD80147.1"/>
    <property type="molecule type" value="Genomic_DNA"/>
</dbReference>
<sequence>MRKSLTDESMPELDGYPVFRAKLDYPVHTQVRCESALLSAPEAEPFELIIGVITADPLMLLPLISSLRVLKGHTSIRSLSVAVLCNGCDVQELQQMLDSTSWQLPKLDLISEKQQSHDACKGHFGAGIKFRPHGQVDIAQARTMLQRYLGEKLEQSSGSIGWILDDDMRLDHRTCDYIGWLPHFRKQGVDVLLGAYEGSSPNPPLNGLRVQLMDLVHNLEWLDKLPDESILPDRSAENALLRATFSDYYYDLSRRHTAHLESPIWLEPSYEFETVREARARLIAGAKGILNGTPITRSIIATECCDPLKEAKDSVNRGGCTFILNHTAVQHTPNLVLNIHGKEARRSDMIWAIVNRYYRGMTIKAVSFPIKHVGRFSDKPSVNTEKVQSEIVGSALYAGLTNFLQANPEHKLSFRPEENQAIYEMTIEQVVSRMTALKQSFYRIRGLVKTLKHSSSGKNLLPLTHCLEDKFSLVAYSKINSAVKDISKNEVSHFLDQLVQATDAYSSALDTNHNSSEGLESKREIDGLLEITSETTN</sequence>
<gene>
    <name evidence="1" type="ORF">VEZ01S_25_00300</name>
</gene>
<evidence type="ECO:0000313" key="1">
    <source>
        <dbReference type="EMBL" id="GAD80147.1"/>
    </source>
</evidence>
<organism evidence="1 2">
    <name type="scientific">Vibrio ezurae NBRC 102218</name>
    <dbReference type="NCBI Taxonomy" id="1219080"/>
    <lineage>
        <taxon>Bacteria</taxon>
        <taxon>Pseudomonadati</taxon>
        <taxon>Pseudomonadota</taxon>
        <taxon>Gammaproteobacteria</taxon>
        <taxon>Vibrionales</taxon>
        <taxon>Vibrionaceae</taxon>
        <taxon>Vibrio</taxon>
    </lineage>
</organism>